<reference evidence="2 3" key="1">
    <citation type="journal article" date="2024" name="J Genomics">
        <title>Draft genome sequencing and assembly of Favolaschia claudopus CIRM-BRFM 2984 isolated from oak limbs.</title>
        <authorList>
            <person name="Navarro D."/>
            <person name="Drula E."/>
            <person name="Chaduli D."/>
            <person name="Cazenave R."/>
            <person name="Ahrendt S."/>
            <person name="Wang J."/>
            <person name="Lipzen A."/>
            <person name="Daum C."/>
            <person name="Barry K."/>
            <person name="Grigoriev I.V."/>
            <person name="Favel A."/>
            <person name="Rosso M.N."/>
            <person name="Martin F."/>
        </authorList>
    </citation>
    <scope>NUCLEOTIDE SEQUENCE [LARGE SCALE GENOMIC DNA]</scope>
    <source>
        <strain evidence="2 3">CIRM-BRFM 2984</strain>
    </source>
</reference>
<sequence>MLMLSYCCLPSPLLSPSSENEWVGHQTPKLVRSSWYRDLKLDIFFAIFLSGYSACEVKRPRYVVMLVAFAQNRLTYHPQPTCRSARGAHQPFLATFLVTSSSFDGRGAFFEICGRPSAFELLAKPVERIFLSSSTCPCCIPGIDAHVKGPAAYRTPSRTQGVPSQRRMAALDLCATVGAFTTRRRSSVYRGGLPPIPVRFHRGIGREQGWCIVHGLDMLDMPRLPRSRRCWSLSASPRVEDAAVEGMSVKMAGVRSTQRRGGTRRGVGRGGVEEGVDSELSRDGIVHDSIRFDLIEERVFRLPSSRRWYPADSSSRPALGFEVGGHRLVGSLSRCIRGKVDDCRLWPSTRSTPPDSILLTLRTLHLGSVVLVDRRRLID</sequence>
<dbReference type="Proteomes" id="UP001362999">
    <property type="component" value="Unassembled WGS sequence"/>
</dbReference>
<feature type="region of interest" description="Disordered" evidence="1">
    <location>
        <begin position="254"/>
        <end position="275"/>
    </location>
</feature>
<organism evidence="2 3">
    <name type="scientific">Favolaschia claudopus</name>
    <dbReference type="NCBI Taxonomy" id="2862362"/>
    <lineage>
        <taxon>Eukaryota</taxon>
        <taxon>Fungi</taxon>
        <taxon>Dikarya</taxon>
        <taxon>Basidiomycota</taxon>
        <taxon>Agaricomycotina</taxon>
        <taxon>Agaricomycetes</taxon>
        <taxon>Agaricomycetidae</taxon>
        <taxon>Agaricales</taxon>
        <taxon>Marasmiineae</taxon>
        <taxon>Mycenaceae</taxon>
        <taxon>Favolaschia</taxon>
    </lineage>
</organism>
<feature type="compositionally biased region" description="Basic residues" evidence="1">
    <location>
        <begin position="257"/>
        <end position="267"/>
    </location>
</feature>
<protein>
    <submittedName>
        <fullName evidence="2">Uncharacterized protein</fullName>
    </submittedName>
</protein>
<accession>A0AAW0A7Y9</accession>
<comment type="caution">
    <text evidence="2">The sequence shown here is derived from an EMBL/GenBank/DDBJ whole genome shotgun (WGS) entry which is preliminary data.</text>
</comment>
<name>A0AAW0A7Y9_9AGAR</name>
<evidence type="ECO:0000313" key="3">
    <source>
        <dbReference type="Proteomes" id="UP001362999"/>
    </source>
</evidence>
<dbReference type="EMBL" id="JAWWNJ010000079">
    <property type="protein sequence ID" value="KAK7002395.1"/>
    <property type="molecule type" value="Genomic_DNA"/>
</dbReference>
<gene>
    <name evidence="2" type="ORF">R3P38DRAFT_3215550</name>
</gene>
<dbReference type="AlphaFoldDB" id="A0AAW0A7Y9"/>
<proteinExistence type="predicted"/>
<evidence type="ECO:0000256" key="1">
    <source>
        <dbReference type="SAM" id="MobiDB-lite"/>
    </source>
</evidence>
<keyword evidence="3" id="KW-1185">Reference proteome</keyword>
<evidence type="ECO:0000313" key="2">
    <source>
        <dbReference type="EMBL" id="KAK7002395.1"/>
    </source>
</evidence>